<gene>
    <name evidence="1" type="ORF">S12H4_62254</name>
</gene>
<protein>
    <submittedName>
        <fullName evidence="1">Uncharacterized protein</fullName>
    </submittedName>
</protein>
<organism evidence="1">
    <name type="scientific">marine sediment metagenome</name>
    <dbReference type="NCBI Taxonomy" id="412755"/>
    <lineage>
        <taxon>unclassified sequences</taxon>
        <taxon>metagenomes</taxon>
        <taxon>ecological metagenomes</taxon>
    </lineage>
</organism>
<evidence type="ECO:0000313" key="1">
    <source>
        <dbReference type="EMBL" id="GAJ17367.1"/>
    </source>
</evidence>
<accession>X1VGL5</accession>
<name>X1VGL5_9ZZZZ</name>
<reference evidence="1" key="1">
    <citation type="journal article" date="2014" name="Front. Microbiol.">
        <title>High frequency of phylogenetically diverse reductive dehalogenase-homologous genes in deep subseafloor sedimentary metagenomes.</title>
        <authorList>
            <person name="Kawai M."/>
            <person name="Futagami T."/>
            <person name="Toyoda A."/>
            <person name="Takaki Y."/>
            <person name="Nishi S."/>
            <person name="Hori S."/>
            <person name="Arai W."/>
            <person name="Tsubouchi T."/>
            <person name="Morono Y."/>
            <person name="Uchiyama I."/>
            <person name="Ito T."/>
            <person name="Fujiyama A."/>
            <person name="Inagaki F."/>
            <person name="Takami H."/>
        </authorList>
    </citation>
    <scope>NUCLEOTIDE SEQUENCE</scope>
    <source>
        <strain evidence="1">Expedition CK06-06</strain>
    </source>
</reference>
<proteinExistence type="predicted"/>
<dbReference type="EMBL" id="BARW01041675">
    <property type="protein sequence ID" value="GAJ17367.1"/>
    <property type="molecule type" value="Genomic_DNA"/>
</dbReference>
<comment type="caution">
    <text evidence="1">The sequence shown here is derived from an EMBL/GenBank/DDBJ whole genome shotgun (WGS) entry which is preliminary data.</text>
</comment>
<sequence>ISTVTGWHVKTATPRGLVRNLLQNIMENFLNVKLALTPWVKVLFYLGAKEKIDREGRIPVEYWCSGTLTIE</sequence>
<feature type="non-terminal residue" evidence="1">
    <location>
        <position position="1"/>
    </location>
</feature>
<dbReference type="AlphaFoldDB" id="X1VGL5"/>